<evidence type="ECO:0000313" key="2">
    <source>
        <dbReference type="EMBL" id="MFF4523464.1"/>
    </source>
</evidence>
<gene>
    <name evidence="2" type="ORF">ACFY1D_18880</name>
</gene>
<accession>A0ABW6UJE2</accession>
<comment type="caution">
    <text evidence="2">The sequence shown here is derived from an EMBL/GenBank/DDBJ whole genome shotgun (WGS) entry which is preliminary data.</text>
</comment>
<protein>
    <submittedName>
        <fullName evidence="2">Uncharacterized protein</fullName>
    </submittedName>
</protein>
<keyword evidence="3" id="KW-1185">Reference proteome</keyword>
<dbReference type="RefSeq" id="WP_387887854.1">
    <property type="nucleotide sequence ID" value="NZ_JBIAWJ010000009.1"/>
</dbReference>
<feature type="region of interest" description="Disordered" evidence="1">
    <location>
        <begin position="31"/>
        <end position="52"/>
    </location>
</feature>
<name>A0ABW6UJE2_9ACTN</name>
<evidence type="ECO:0000256" key="1">
    <source>
        <dbReference type="SAM" id="MobiDB-lite"/>
    </source>
</evidence>
<feature type="region of interest" description="Disordered" evidence="1">
    <location>
        <begin position="113"/>
        <end position="138"/>
    </location>
</feature>
<proteinExistence type="predicted"/>
<dbReference type="Proteomes" id="UP001602058">
    <property type="component" value="Unassembled WGS sequence"/>
</dbReference>
<feature type="compositionally biased region" description="Basic and acidic residues" evidence="1">
    <location>
        <begin position="118"/>
        <end position="138"/>
    </location>
</feature>
<organism evidence="2 3">
    <name type="scientific">Streptomyces bluensis</name>
    <dbReference type="NCBI Taxonomy" id="33897"/>
    <lineage>
        <taxon>Bacteria</taxon>
        <taxon>Bacillati</taxon>
        <taxon>Actinomycetota</taxon>
        <taxon>Actinomycetes</taxon>
        <taxon>Kitasatosporales</taxon>
        <taxon>Streptomycetaceae</taxon>
        <taxon>Streptomyces</taxon>
    </lineage>
</organism>
<dbReference type="EMBL" id="JBIAWJ010000009">
    <property type="protein sequence ID" value="MFF4523464.1"/>
    <property type="molecule type" value="Genomic_DNA"/>
</dbReference>
<sequence length="138" mass="14883">MGTAAPFFPRLGDLARDGSRNAIGVVTEMPGEGRNTYHLSPPGGGTPWSVPNDGATLRPVAPEVTAVTPQKRDVLYDHRAGQAALPVIVHHEDGTTTESLLVLDPAQLEQLHQQAGRALERRDRLTVDKGPADSEYER</sequence>
<reference evidence="2 3" key="1">
    <citation type="submission" date="2024-10" db="EMBL/GenBank/DDBJ databases">
        <title>The Natural Products Discovery Center: Release of the First 8490 Sequenced Strains for Exploring Actinobacteria Biosynthetic Diversity.</title>
        <authorList>
            <person name="Kalkreuter E."/>
            <person name="Kautsar S.A."/>
            <person name="Yang D."/>
            <person name="Bader C.D."/>
            <person name="Teijaro C.N."/>
            <person name="Fluegel L."/>
            <person name="Davis C.M."/>
            <person name="Simpson J.R."/>
            <person name="Lauterbach L."/>
            <person name="Steele A.D."/>
            <person name="Gui C."/>
            <person name="Meng S."/>
            <person name="Li G."/>
            <person name="Viehrig K."/>
            <person name="Ye F."/>
            <person name="Su P."/>
            <person name="Kiefer A.F."/>
            <person name="Nichols A."/>
            <person name="Cepeda A.J."/>
            <person name="Yan W."/>
            <person name="Fan B."/>
            <person name="Jiang Y."/>
            <person name="Adhikari A."/>
            <person name="Zheng C.-J."/>
            <person name="Schuster L."/>
            <person name="Cowan T.M."/>
            <person name="Smanski M.J."/>
            <person name="Chevrette M.G."/>
            <person name="De Carvalho L.P.S."/>
            <person name="Shen B."/>
        </authorList>
    </citation>
    <scope>NUCLEOTIDE SEQUENCE [LARGE SCALE GENOMIC DNA]</scope>
    <source>
        <strain evidence="2 3">NPDC001390</strain>
    </source>
</reference>
<evidence type="ECO:0000313" key="3">
    <source>
        <dbReference type="Proteomes" id="UP001602058"/>
    </source>
</evidence>